<accession>A0A161ASZ9</accession>
<dbReference type="PANTHER" id="PTHR37003:SF2">
    <property type="entry name" value="PESTICIDAL CRYSTAL PROTEIN N-TERMINAL DOMAIN-CONTAINING PROTEIN"/>
    <property type="match status" value="1"/>
</dbReference>
<dbReference type="AlphaFoldDB" id="A0A161ASZ9"/>
<evidence type="ECO:0000256" key="3">
    <source>
        <dbReference type="ARBA" id="ARBA00022969"/>
    </source>
</evidence>
<reference evidence="8" key="1">
    <citation type="submission" date="2014-02" db="EMBL/GenBank/DDBJ databases">
        <title>Cry2-like gene.</title>
        <authorList>
            <person name="Zhang W."/>
            <person name="Wu Z."/>
            <person name="Qian J."/>
            <person name="Wang R."/>
        </authorList>
    </citation>
    <scope>NUCLEOTIDE SEQUENCE</scope>
    <source>
        <strain evidence="8">HS24</strain>
    </source>
</reference>
<dbReference type="InterPro" id="IPR008979">
    <property type="entry name" value="Galactose-bd-like_sf"/>
</dbReference>
<dbReference type="InterPro" id="IPR005638">
    <property type="entry name" value="Pest_crys_dom-III"/>
</dbReference>
<keyword evidence="3" id="KW-0749">Sporulation</keyword>
<name>A0A161ASZ9_BACCE</name>
<evidence type="ECO:0000256" key="2">
    <source>
        <dbReference type="ARBA" id="ARBA00022656"/>
    </source>
</evidence>
<evidence type="ECO:0000313" key="8">
    <source>
        <dbReference type="EMBL" id="AJA74457.1"/>
    </source>
</evidence>
<sequence>MANDINGIMYNCNGNGVMNDTSGVMNDMNGVMNDMNGVMNDMNGVMNDVNGVMNDMNGVMNDVNGVMNDTSGVMNDVNGVMSDTSGGQIESIPPINVLRIDPSSSDEQIEKAWEQWRELNTDDPTLQAIPIVASFILKKIGGMLADKLFKKILDSLFPKESPVTIKQVVEIAEQIVNQKLEAATRERVYAELEGLTNSSWEVHRDIEAYEAILGNNQDENSRIVNAVLEYDRTGVYSPDKGPKGIIDSLNSFNTLTVNRMPQFSVPTFALALLPLYAQAANTHLSFLRDVVDNADKWKLTAAQKTLYRDRLIQYTKQYSDHCIKTYKAGFNAKFPNESLRNMLNFRAFMVLNVLDYVALWAMLRFDGVVINSSSNIYAISSGGGGNERPLNQWTYLNGMFQAKPHKQFIGFSGKVLEYFQYPVSMSGQVIPGLDYLVLLGVSAHHRSETSSPWMGSTNFLNGRVPPRGKNVVHNTSTTFSSSPTLSYQSITGDSYGDVIVGKEVASFNNSSGNLISSSGHTGGPFTYPDRFINHGIGLPQAPVPASTLPNLLTGPAGIATTDKLLNGIVTAFNRTNIIATTTTGSIKHYVPYPEAGKPKGVTIAPLQFSQVHAYGGDRNHINLHETFGNLGDSLYLPRAVGTAYNRVQYVIMNRSSSAIPITYRVYLKVATVGTATFKIWYNFLGGATHTIDTSSNHEGFQDNNRFYKYLDFGTFVLAANTDNTLDIEIAGGSVDIGQIILAPANKVPIYV</sequence>
<feature type="domain" description="Pesticidal crystal protein" evidence="7">
    <location>
        <begin position="267"/>
        <end position="362"/>
    </location>
</feature>
<dbReference type="Pfam" id="PF03944">
    <property type="entry name" value="Endotoxin_C"/>
    <property type="match status" value="1"/>
</dbReference>
<keyword evidence="4" id="KW-0843">Virulence</keyword>
<dbReference type="InterPro" id="IPR036716">
    <property type="entry name" value="Pest_crys_N_sf"/>
</dbReference>
<dbReference type="GO" id="GO:0030435">
    <property type="term" value="P:sporulation resulting in formation of a cellular spore"/>
    <property type="evidence" value="ECO:0007669"/>
    <property type="project" value="UniProtKB-KW"/>
</dbReference>
<dbReference type="Gene3D" id="1.20.190.10">
    <property type="entry name" value="Pesticidal crystal protein, N-terminal domain"/>
    <property type="match status" value="1"/>
</dbReference>
<organism evidence="8">
    <name type="scientific">Bacillus cereus</name>
    <dbReference type="NCBI Taxonomy" id="1396"/>
    <lineage>
        <taxon>Bacteria</taxon>
        <taxon>Bacillati</taxon>
        <taxon>Bacillota</taxon>
        <taxon>Bacilli</taxon>
        <taxon>Bacillales</taxon>
        <taxon>Bacillaceae</taxon>
        <taxon>Bacillus</taxon>
        <taxon>Bacillus cereus group</taxon>
    </lineage>
</organism>
<evidence type="ECO:0000256" key="1">
    <source>
        <dbReference type="ARBA" id="ARBA00007819"/>
    </source>
</evidence>
<dbReference type="GO" id="GO:0001907">
    <property type="term" value="P:symbiont-mediated killing of host cell"/>
    <property type="evidence" value="ECO:0007669"/>
    <property type="project" value="InterPro"/>
</dbReference>
<evidence type="ECO:0000259" key="7">
    <source>
        <dbReference type="Pfam" id="PF03945"/>
    </source>
</evidence>
<dbReference type="PANTHER" id="PTHR37003">
    <property type="entry name" value="ENDOTOXIN_N DOMAIN-CONTAINING PROTEIN-RELATED"/>
    <property type="match status" value="1"/>
</dbReference>
<dbReference type="InterPro" id="IPR038979">
    <property type="entry name" value="Pest_crys"/>
</dbReference>
<evidence type="ECO:0000259" key="6">
    <source>
        <dbReference type="Pfam" id="PF03944"/>
    </source>
</evidence>
<proteinExistence type="inferred from homology"/>
<dbReference type="SMR" id="A0A161ASZ9"/>
<feature type="domain" description="Pesticidal crystal protein" evidence="6">
    <location>
        <begin position="657"/>
        <end position="745"/>
    </location>
</feature>
<dbReference type="SUPFAM" id="SSF56849">
    <property type="entry name" value="delta-Endotoxin (insectocide), N-terminal domain"/>
    <property type="match status" value="1"/>
</dbReference>
<dbReference type="EMBL" id="KJ433551">
    <property type="protein sequence ID" value="AJA74457.1"/>
    <property type="molecule type" value="Genomic_DNA"/>
</dbReference>
<dbReference type="SUPFAM" id="SSF49785">
    <property type="entry name" value="Galactose-binding domain-like"/>
    <property type="match status" value="1"/>
</dbReference>
<comment type="similarity">
    <text evidence="1">Belongs to the delta endotoxin family.</text>
</comment>
<keyword evidence="2" id="KW-0800">Toxin</keyword>
<evidence type="ECO:0000256" key="4">
    <source>
        <dbReference type="ARBA" id="ARBA00023026"/>
    </source>
</evidence>
<dbReference type="GO" id="GO:0090729">
    <property type="term" value="F:toxin activity"/>
    <property type="evidence" value="ECO:0007669"/>
    <property type="project" value="UniProtKB-KW"/>
</dbReference>
<dbReference type="Pfam" id="PF03945">
    <property type="entry name" value="Endotoxin_N"/>
    <property type="match status" value="1"/>
</dbReference>
<dbReference type="Gene3D" id="2.60.120.260">
    <property type="entry name" value="Galactose-binding domain-like"/>
    <property type="match status" value="1"/>
</dbReference>
<dbReference type="InterPro" id="IPR005639">
    <property type="entry name" value="Pest_crys_dom_I"/>
</dbReference>
<evidence type="ECO:0000256" key="5">
    <source>
        <dbReference type="ARBA" id="ARBA00029653"/>
    </source>
</evidence>
<protein>
    <recommendedName>
        <fullName evidence="5">Crystaline entomocidal protoxin</fullName>
    </recommendedName>
</protein>